<keyword evidence="1" id="KW-0808">Transferase</keyword>
<evidence type="ECO:0000259" key="3">
    <source>
        <dbReference type="PROSITE" id="PS51186"/>
    </source>
</evidence>
<dbReference type="InterPro" id="IPR050832">
    <property type="entry name" value="Bact_Acetyltransf"/>
</dbReference>
<evidence type="ECO:0000313" key="5">
    <source>
        <dbReference type="Proteomes" id="UP001056164"/>
    </source>
</evidence>
<accession>A0ABY5C156</accession>
<dbReference type="Pfam" id="PF00583">
    <property type="entry name" value="Acetyltransf_1"/>
    <property type="match status" value="1"/>
</dbReference>
<keyword evidence="5" id="KW-1185">Reference proteome</keyword>
<dbReference type="Gene3D" id="3.40.630.30">
    <property type="match status" value="1"/>
</dbReference>
<dbReference type="SUPFAM" id="SSF55729">
    <property type="entry name" value="Acyl-CoA N-acyltransferases (Nat)"/>
    <property type="match status" value="1"/>
</dbReference>
<dbReference type="Proteomes" id="UP001056164">
    <property type="component" value="Chromosome"/>
</dbReference>
<organism evidence="4 5">
    <name type="scientific">Fructilactobacillus carniphilus</name>
    <dbReference type="NCBI Taxonomy" id="2940297"/>
    <lineage>
        <taxon>Bacteria</taxon>
        <taxon>Bacillati</taxon>
        <taxon>Bacillota</taxon>
        <taxon>Bacilli</taxon>
        <taxon>Lactobacillales</taxon>
        <taxon>Lactobacillaceae</taxon>
        <taxon>Fructilactobacillus</taxon>
    </lineage>
</organism>
<evidence type="ECO:0000313" key="4">
    <source>
        <dbReference type="EMBL" id="USS91338.1"/>
    </source>
</evidence>
<dbReference type="PANTHER" id="PTHR43877">
    <property type="entry name" value="AMINOALKYLPHOSPHONATE N-ACETYLTRANSFERASE-RELATED-RELATED"/>
    <property type="match status" value="1"/>
</dbReference>
<dbReference type="InterPro" id="IPR000182">
    <property type="entry name" value="GNAT_dom"/>
</dbReference>
<proteinExistence type="predicted"/>
<protein>
    <submittedName>
        <fullName evidence="4">GNAT family N-acetyltransferase</fullName>
    </submittedName>
</protein>
<reference evidence="4" key="1">
    <citation type="submission" date="2022-05" db="EMBL/GenBank/DDBJ databases">
        <authorList>
            <person name="Oliphant S.A."/>
            <person name="Watson-Haigh N.S."/>
            <person name="Sumby K.M."/>
            <person name="Gardner J.M."/>
            <person name="Jiranek V."/>
        </authorList>
    </citation>
    <scope>NUCLEOTIDE SEQUENCE</scope>
    <source>
        <strain evidence="4">KI4_A6</strain>
    </source>
</reference>
<feature type="domain" description="N-acetyltransferase" evidence="3">
    <location>
        <begin position="13"/>
        <end position="174"/>
    </location>
</feature>
<name>A0ABY5C156_9LACO</name>
<sequence>MTTEIKHLTNSKQTVRNLHQMIVKTFWDTYRGTSADHNIADYLEQNYSLEQVKKQLQQPNCAFYFILVNGKIGGYMKLNFDEAQTETYQGKSLEIEKLYVLPAFKRQGLGTKLLTFAEETAVNRDEDYMWLGVWSENEKAKAFYQEIGFHQETTHTFELGDDPQTDLVFVKKLK</sequence>
<dbReference type="PROSITE" id="PS51186">
    <property type="entry name" value="GNAT"/>
    <property type="match status" value="1"/>
</dbReference>
<evidence type="ECO:0000256" key="1">
    <source>
        <dbReference type="ARBA" id="ARBA00022679"/>
    </source>
</evidence>
<evidence type="ECO:0000256" key="2">
    <source>
        <dbReference type="ARBA" id="ARBA00023315"/>
    </source>
</evidence>
<keyword evidence="2" id="KW-0012">Acyltransferase</keyword>
<dbReference type="EMBL" id="CP097121">
    <property type="protein sequence ID" value="USS91338.1"/>
    <property type="molecule type" value="Genomic_DNA"/>
</dbReference>
<gene>
    <name evidence="4" type="ORF">M3M37_03855</name>
</gene>
<dbReference type="CDD" id="cd04301">
    <property type="entry name" value="NAT_SF"/>
    <property type="match status" value="1"/>
</dbReference>
<dbReference type="InterPro" id="IPR016181">
    <property type="entry name" value="Acyl_CoA_acyltransferase"/>
</dbReference>
<dbReference type="RefSeq" id="WP_252795876.1">
    <property type="nucleotide sequence ID" value="NZ_CP097121.1"/>
</dbReference>